<dbReference type="Proteomes" id="UP000087171">
    <property type="component" value="Chromosome Ca1"/>
</dbReference>
<dbReference type="SUPFAM" id="SSF52833">
    <property type="entry name" value="Thioredoxin-like"/>
    <property type="match status" value="1"/>
</dbReference>
<dbReference type="SMR" id="A0A0X9LEN0"/>
<dbReference type="InterPro" id="IPR010987">
    <property type="entry name" value="Glutathione-S-Trfase_C-like"/>
</dbReference>
<evidence type="ECO:0000313" key="6">
    <source>
        <dbReference type="EMBL" id="ALZ41811.1"/>
    </source>
</evidence>
<dbReference type="Pfam" id="PF02798">
    <property type="entry name" value="GST_N"/>
    <property type="match status" value="1"/>
</dbReference>
<protein>
    <recommendedName>
        <fullName evidence="3">Glutathione S-transferase</fullName>
        <ecNumber evidence="3">2.5.1.18</ecNumber>
    </recommendedName>
</protein>
<reference evidence="6" key="2">
    <citation type="submission" date="2015-07" db="EMBL/GenBank/DDBJ databases">
        <title>Characterization of three tau class Glutathione transferases from Cicer arietinum leaves.</title>
        <authorList>
            <person name="Kontouri K."/>
            <person name="Labrou N."/>
        </authorList>
    </citation>
    <scope>NUCLEOTIDE SEQUENCE</scope>
</reference>
<dbReference type="PANTHER" id="PTHR11260">
    <property type="entry name" value="GLUTATHIONE S-TRANSFERASE, GST, SUPERFAMILY, GST DOMAIN CONTAINING"/>
    <property type="match status" value="1"/>
</dbReference>
<dbReference type="Gene3D" id="3.40.30.10">
    <property type="entry name" value="Glutaredoxin"/>
    <property type="match status" value="1"/>
</dbReference>
<keyword evidence="7" id="KW-1185">Reference proteome</keyword>
<dbReference type="FunFam" id="1.20.1050.10:FF:000018">
    <property type="entry name" value="Glutathione S-transferase U20"/>
    <property type="match status" value="1"/>
</dbReference>
<dbReference type="GO" id="GO:0006749">
    <property type="term" value="P:glutathione metabolic process"/>
    <property type="evidence" value="ECO:0007669"/>
    <property type="project" value="InterPro"/>
</dbReference>
<dbReference type="GeneID" id="101515160"/>
<sequence>MADQVILLDFWPSPFGMRLRIALAEKGIEFEYREEDLRNKSPLLLQMNPIHKKIPVLVHNGKPICESLIAVQYIDEVWNHKSPLLPSDPYQRSQARFWADYVDKKIYDAGRNIWTKKGEEQEAAKKEFIDALKLLEQELGDKTYFGGDKLGFVDVALIPFYTWFKGYETFGNFIVEKECPKFIAWAKRCMQIESVSKSLPDQEKVYEFIVDIRKKIGIE</sequence>
<evidence type="ECO:0000256" key="1">
    <source>
        <dbReference type="ARBA" id="ARBA00022679"/>
    </source>
</evidence>
<reference evidence="7" key="1">
    <citation type="journal article" date="2013" name="Nat. Biotechnol.">
        <title>Draft genome sequence of chickpea (Cicer arietinum) provides a resource for trait improvement.</title>
        <authorList>
            <person name="Varshney R.K."/>
            <person name="Song C."/>
            <person name="Saxena R.K."/>
            <person name="Azam S."/>
            <person name="Yu S."/>
            <person name="Sharpe A.G."/>
            <person name="Cannon S."/>
            <person name="Baek J."/>
            <person name="Rosen B.D."/>
            <person name="Tar'an B."/>
            <person name="Millan T."/>
            <person name="Zhang X."/>
            <person name="Ramsay L.D."/>
            <person name="Iwata A."/>
            <person name="Wang Y."/>
            <person name="Nelson W."/>
            <person name="Farmer A.D."/>
            <person name="Gaur P.M."/>
            <person name="Soderlund C."/>
            <person name="Penmetsa R.V."/>
            <person name="Xu C."/>
            <person name="Bharti A.K."/>
            <person name="He W."/>
            <person name="Winter P."/>
            <person name="Zhao S."/>
            <person name="Hane J.K."/>
            <person name="Carrasquilla-Garcia N."/>
            <person name="Condie J.A."/>
            <person name="Upadhyaya H.D."/>
            <person name="Luo M.C."/>
            <person name="Thudi M."/>
            <person name="Gowda C.L."/>
            <person name="Singh N.P."/>
            <person name="Lichtenzveig J."/>
            <person name="Gali K.K."/>
            <person name="Rubio J."/>
            <person name="Nadarajan N."/>
            <person name="Dolezel J."/>
            <person name="Bansal K.C."/>
            <person name="Xu X."/>
            <person name="Edwards D."/>
            <person name="Zhang G."/>
            <person name="Kahl G."/>
            <person name="Gil J."/>
            <person name="Singh K.B."/>
            <person name="Datta S.K."/>
            <person name="Jackson S.A."/>
            <person name="Wang J."/>
            <person name="Cook D.R."/>
        </authorList>
    </citation>
    <scope>NUCLEOTIDE SEQUENCE [LARGE SCALE GENOMIC DNA]</scope>
    <source>
        <strain evidence="7">cv. CDC Frontier</strain>
    </source>
</reference>
<dbReference type="SFLD" id="SFLDS00019">
    <property type="entry name" value="Glutathione_Transferase_(cytos"/>
    <property type="match status" value="1"/>
</dbReference>
<evidence type="ECO:0000313" key="8">
    <source>
        <dbReference type="RefSeq" id="XP_004488707.1"/>
    </source>
</evidence>
<comment type="subcellular location">
    <subcellularLocation>
        <location evidence="3">Cytoplasm</location>
        <location evidence="3">Cytosol</location>
    </subcellularLocation>
</comment>
<dbReference type="SFLD" id="SFLDG01152">
    <property type="entry name" value="Main.3:_Omega-_and_Tau-like"/>
    <property type="match status" value="1"/>
</dbReference>
<comment type="function">
    <text evidence="3">Is involved in the conjugation of reduced glutathione to a wide number of exogenous and endogenous hydrophobic electrophiles.</text>
</comment>
<dbReference type="OrthoDB" id="202840at2759"/>
<dbReference type="eggNOG" id="KOG0406">
    <property type="taxonomic scope" value="Eukaryota"/>
</dbReference>
<accession>A0A0X9LEN0</accession>
<dbReference type="KEGG" id="cam:101515160"/>
<dbReference type="SUPFAM" id="SSF47616">
    <property type="entry name" value="GST C-terminal domain-like"/>
    <property type="match status" value="1"/>
</dbReference>
<keyword evidence="3" id="KW-0963">Cytoplasm</keyword>
<dbReference type="GO" id="GO:0004364">
    <property type="term" value="F:glutathione transferase activity"/>
    <property type="evidence" value="ECO:0007669"/>
    <property type="project" value="UniProtKB-UniRule"/>
</dbReference>
<reference evidence="8" key="3">
    <citation type="submission" date="2025-04" db="UniProtKB">
        <authorList>
            <consortium name="RefSeq"/>
        </authorList>
    </citation>
    <scope>IDENTIFICATION</scope>
    <source>
        <tissue evidence="8">Etiolated seedlings</tissue>
    </source>
</reference>
<dbReference type="Pfam" id="PF13410">
    <property type="entry name" value="GST_C_2"/>
    <property type="match status" value="1"/>
</dbReference>
<dbReference type="Gene3D" id="1.20.1050.10">
    <property type="match status" value="1"/>
</dbReference>
<comment type="catalytic activity">
    <reaction evidence="2 3">
        <text>RX + glutathione = an S-substituted glutathione + a halide anion + H(+)</text>
        <dbReference type="Rhea" id="RHEA:16437"/>
        <dbReference type="ChEBI" id="CHEBI:15378"/>
        <dbReference type="ChEBI" id="CHEBI:16042"/>
        <dbReference type="ChEBI" id="CHEBI:17792"/>
        <dbReference type="ChEBI" id="CHEBI:57925"/>
        <dbReference type="ChEBI" id="CHEBI:90779"/>
        <dbReference type="EC" id="2.5.1.18"/>
    </reaction>
</comment>
<organism evidence="6">
    <name type="scientific">Cicer arietinum</name>
    <name type="common">Chickpea</name>
    <name type="synonym">Garbanzo</name>
    <dbReference type="NCBI Taxonomy" id="3827"/>
    <lineage>
        <taxon>Eukaryota</taxon>
        <taxon>Viridiplantae</taxon>
        <taxon>Streptophyta</taxon>
        <taxon>Embryophyta</taxon>
        <taxon>Tracheophyta</taxon>
        <taxon>Spermatophyta</taxon>
        <taxon>Magnoliopsida</taxon>
        <taxon>eudicotyledons</taxon>
        <taxon>Gunneridae</taxon>
        <taxon>Pentapetalae</taxon>
        <taxon>rosids</taxon>
        <taxon>fabids</taxon>
        <taxon>Fabales</taxon>
        <taxon>Fabaceae</taxon>
        <taxon>Papilionoideae</taxon>
        <taxon>50 kb inversion clade</taxon>
        <taxon>NPAAA clade</taxon>
        <taxon>Hologalegina</taxon>
        <taxon>IRL clade</taxon>
        <taxon>Cicereae</taxon>
        <taxon>Cicer</taxon>
    </lineage>
</organism>
<feature type="domain" description="GST C-terminal" evidence="5">
    <location>
        <begin position="88"/>
        <end position="208"/>
    </location>
</feature>
<evidence type="ECO:0000256" key="2">
    <source>
        <dbReference type="ARBA" id="ARBA00047960"/>
    </source>
</evidence>
<evidence type="ECO:0000313" key="7">
    <source>
        <dbReference type="Proteomes" id="UP000087171"/>
    </source>
</evidence>
<evidence type="ECO:0000259" key="4">
    <source>
        <dbReference type="PROSITE" id="PS50404"/>
    </source>
</evidence>
<name>A0A0X9LEN0_CICAR</name>
<evidence type="ECO:0000259" key="5">
    <source>
        <dbReference type="PROSITE" id="PS50405"/>
    </source>
</evidence>
<dbReference type="InterPro" id="IPR004045">
    <property type="entry name" value="Glutathione_S-Trfase_N"/>
</dbReference>
<dbReference type="EC" id="2.5.1.18" evidence="3"/>
<dbReference type="InterPro" id="IPR045073">
    <property type="entry name" value="Omega/Tau-like"/>
</dbReference>
<dbReference type="PROSITE" id="PS50405">
    <property type="entry name" value="GST_CTER"/>
    <property type="match status" value="1"/>
</dbReference>
<dbReference type="AlphaFoldDB" id="A0A0X9LEN0"/>
<dbReference type="InterPro" id="IPR036282">
    <property type="entry name" value="Glutathione-S-Trfase_C_sf"/>
</dbReference>
<dbReference type="PaxDb" id="3827-XP_004488707.1"/>
<dbReference type="SFLD" id="SFLDG00358">
    <property type="entry name" value="Main_(cytGST)"/>
    <property type="match status" value="1"/>
</dbReference>
<dbReference type="RefSeq" id="XP_004488707.1">
    <property type="nucleotide sequence ID" value="XM_004488650.3"/>
</dbReference>
<dbReference type="InterPro" id="IPR036249">
    <property type="entry name" value="Thioredoxin-like_sf"/>
</dbReference>
<dbReference type="InterPro" id="IPR040079">
    <property type="entry name" value="Glutathione_S-Trfase"/>
</dbReference>
<comment type="similarity">
    <text evidence="3">Belongs to the GST superfamily.</text>
</comment>
<feature type="domain" description="GST N-terminal" evidence="4">
    <location>
        <begin position="3"/>
        <end position="82"/>
    </location>
</feature>
<dbReference type="GO" id="GO:0005829">
    <property type="term" value="C:cytosol"/>
    <property type="evidence" value="ECO:0007669"/>
    <property type="project" value="UniProtKB-SubCell"/>
</dbReference>
<gene>
    <name evidence="8" type="primary">LOC101515160</name>
</gene>
<dbReference type="EMBL" id="KT336758">
    <property type="protein sequence ID" value="ALZ41811.1"/>
    <property type="molecule type" value="mRNA"/>
</dbReference>
<keyword evidence="1 3" id="KW-0808">Transferase</keyword>
<evidence type="ECO:0000256" key="3">
    <source>
        <dbReference type="RuleBase" id="RU369102"/>
    </source>
</evidence>
<dbReference type="STRING" id="3827.A0A0X9LEN0"/>
<dbReference type="PANTHER" id="PTHR11260:SF781">
    <property type="entry name" value="GLUTATHIONE S-TRANSFERASE U19"/>
    <property type="match status" value="1"/>
</dbReference>
<dbReference type="CDD" id="cd03185">
    <property type="entry name" value="GST_C_Tau"/>
    <property type="match status" value="1"/>
</dbReference>
<dbReference type="FunFam" id="3.40.30.10:FF:000014">
    <property type="entry name" value="Tau class glutathione S-transferase"/>
    <property type="match status" value="1"/>
</dbReference>
<dbReference type="CDD" id="cd03058">
    <property type="entry name" value="GST_N_Tau"/>
    <property type="match status" value="1"/>
</dbReference>
<dbReference type="PROSITE" id="PS50404">
    <property type="entry name" value="GST_NTER"/>
    <property type="match status" value="1"/>
</dbReference>
<proteinExistence type="evidence at transcript level"/>
<dbReference type="InterPro" id="IPR045074">
    <property type="entry name" value="GST_C_Tau"/>
</dbReference>